<keyword evidence="1" id="KW-0472">Membrane</keyword>
<evidence type="ECO:0000313" key="2">
    <source>
        <dbReference type="EMBL" id="CAD8990759.1"/>
    </source>
</evidence>
<proteinExistence type="predicted"/>
<dbReference type="EMBL" id="HBGA01005225">
    <property type="protein sequence ID" value="CAD8990759.1"/>
    <property type="molecule type" value="Transcribed_RNA"/>
</dbReference>
<protein>
    <submittedName>
        <fullName evidence="2">Uncharacterized protein</fullName>
    </submittedName>
</protein>
<keyword evidence="1" id="KW-0812">Transmembrane</keyword>
<evidence type="ECO:0000256" key="1">
    <source>
        <dbReference type="SAM" id="Phobius"/>
    </source>
</evidence>
<accession>A0A7S1N1B9</accession>
<name>A0A7S1N1B9_9EUGL</name>
<keyword evidence="1" id="KW-1133">Transmembrane helix</keyword>
<gene>
    <name evidence="2" type="ORF">EGYM00392_LOCUS1801</name>
</gene>
<sequence length="399" mass="45341">MPCKVVFSLPPAIAAGGMLLLTIIVLLTVLGPSPSPEVKRLQEQRSSEEAWVASALQQPMLVENDTVADTSLVEEDAKLYSLRFNFTSPEPCISYVSSIPDLEGLGHAQANRDFGFLLAATLNDLGVCFAFPRLNEKKPMKGKITHGRKDSMAQELALWEMTLGQPEGMTKMKNLNRDNLEVVRFGMYRSVYRAHQLVRQQFKPKTLYIFQKSDTHDHCPSAAFWRRHYQQHRRKEPVQSLFPVGKDMFNVAIHLRRLDVYSPVQSKMVRVHHDDFFEKVLAQLEPLLPKNAQLYVLSAAYHKAKHLLIQQIRNKFPRAQLLVNTPASATFHAFVEADVLVMDLSRYSHLAGLFSQNIKISSPFRYNTSCDSSWVPVSDDGVLDVVAFKHALQELLRRK</sequence>
<reference evidence="2" key="1">
    <citation type="submission" date="2021-01" db="EMBL/GenBank/DDBJ databases">
        <authorList>
            <person name="Corre E."/>
            <person name="Pelletier E."/>
            <person name="Niang G."/>
            <person name="Scheremetjew M."/>
            <person name="Finn R."/>
            <person name="Kale V."/>
            <person name="Holt S."/>
            <person name="Cochrane G."/>
            <person name="Meng A."/>
            <person name="Brown T."/>
            <person name="Cohen L."/>
        </authorList>
    </citation>
    <scope>NUCLEOTIDE SEQUENCE</scope>
    <source>
        <strain evidence="2">NIES-381</strain>
    </source>
</reference>
<organism evidence="2">
    <name type="scientific">Eutreptiella gymnastica</name>
    <dbReference type="NCBI Taxonomy" id="73025"/>
    <lineage>
        <taxon>Eukaryota</taxon>
        <taxon>Discoba</taxon>
        <taxon>Euglenozoa</taxon>
        <taxon>Euglenida</taxon>
        <taxon>Spirocuta</taxon>
        <taxon>Euglenophyceae</taxon>
        <taxon>Eutreptiales</taxon>
        <taxon>Eutreptiaceae</taxon>
        <taxon>Eutreptiella</taxon>
    </lineage>
</organism>
<feature type="transmembrane region" description="Helical" evidence="1">
    <location>
        <begin position="12"/>
        <end position="30"/>
    </location>
</feature>
<dbReference type="AlphaFoldDB" id="A0A7S1N1B9"/>